<protein>
    <submittedName>
        <fullName evidence="1">Uncharacterized protein</fullName>
    </submittedName>
</protein>
<organism evidence="1 2">
    <name type="scientific">Citrullus colocynthis</name>
    <name type="common">colocynth</name>
    <dbReference type="NCBI Taxonomy" id="252529"/>
    <lineage>
        <taxon>Eukaryota</taxon>
        <taxon>Viridiplantae</taxon>
        <taxon>Streptophyta</taxon>
        <taxon>Embryophyta</taxon>
        <taxon>Tracheophyta</taxon>
        <taxon>Spermatophyta</taxon>
        <taxon>Magnoliopsida</taxon>
        <taxon>eudicotyledons</taxon>
        <taxon>Gunneridae</taxon>
        <taxon>Pentapetalae</taxon>
        <taxon>rosids</taxon>
        <taxon>fabids</taxon>
        <taxon>Cucurbitales</taxon>
        <taxon>Cucurbitaceae</taxon>
        <taxon>Benincaseae</taxon>
        <taxon>Citrullus</taxon>
    </lineage>
</organism>
<gene>
    <name evidence="1" type="ORF">CITCOLO1_LOCUS11747</name>
</gene>
<keyword evidence="2" id="KW-1185">Reference proteome</keyword>
<evidence type="ECO:0000313" key="1">
    <source>
        <dbReference type="EMBL" id="CAK9319730.1"/>
    </source>
</evidence>
<dbReference type="Proteomes" id="UP001642487">
    <property type="component" value="Chromosome 4"/>
</dbReference>
<name>A0ABP0YLI8_9ROSI</name>
<accession>A0ABP0YLI8</accession>
<sequence>MSRSTPIQYRLYGAGTGDGVLEVQLRYCERMFSVSPVAGHPPRILHESPPIPFHNELFNLSFLQLQDPLFYIRQFLSSLNVRSASGEIIARQIAYYIHHISNGNRERNFHIIAEIDFIREIWMEEDSIAGGSSEGGAVVEETVVYDEAPPPRRGVAVERVRELKSEEELGDCSICLDGLSCEKREVKGETNEESKSTLGALMVKDRKNCHHAMRNS</sequence>
<reference evidence="1 2" key="1">
    <citation type="submission" date="2024-03" db="EMBL/GenBank/DDBJ databases">
        <authorList>
            <person name="Gkanogiannis A."/>
            <person name="Becerra Lopez-Lavalle L."/>
        </authorList>
    </citation>
    <scope>NUCLEOTIDE SEQUENCE [LARGE SCALE GENOMIC DNA]</scope>
</reference>
<dbReference type="EMBL" id="OZ021738">
    <property type="protein sequence ID" value="CAK9319730.1"/>
    <property type="molecule type" value="Genomic_DNA"/>
</dbReference>
<proteinExistence type="predicted"/>
<evidence type="ECO:0000313" key="2">
    <source>
        <dbReference type="Proteomes" id="UP001642487"/>
    </source>
</evidence>